<keyword evidence="2" id="KW-1185">Reference proteome</keyword>
<dbReference type="Proteomes" id="UP001629230">
    <property type="component" value="Unassembled WGS sequence"/>
</dbReference>
<evidence type="ECO:0000313" key="1">
    <source>
        <dbReference type="EMBL" id="MFM0007339.1"/>
    </source>
</evidence>
<dbReference type="SUPFAM" id="SSF102198">
    <property type="entry name" value="Putative cyclase"/>
    <property type="match status" value="1"/>
</dbReference>
<comment type="caution">
    <text evidence="1">The sequence shown here is derived from an EMBL/GenBank/DDBJ whole genome shotgun (WGS) entry which is preliminary data.</text>
</comment>
<gene>
    <name evidence="1" type="ORF">PQR57_41095</name>
</gene>
<dbReference type="Gene3D" id="3.50.30.50">
    <property type="entry name" value="Putative cyclase"/>
    <property type="match status" value="1"/>
</dbReference>
<evidence type="ECO:0000313" key="2">
    <source>
        <dbReference type="Proteomes" id="UP001629230"/>
    </source>
</evidence>
<accession>A0ABW9B662</accession>
<dbReference type="Pfam" id="PF04199">
    <property type="entry name" value="Cyclase"/>
    <property type="match status" value="1"/>
</dbReference>
<name>A0ABW9B662_9BURK</name>
<sequence>MAKEAWHRWGHENEAGALRSIEPEKVRSAAQLISSGRVLSLAQPISDRTPVPHGRTSVMHFMNRDGGDYAAGGKRPGGFQFAEDTLVMPAHLGTHLDALCHVWYDDELYNGFSQNSIRSTFGASRCGVDKLPPIATRGLLFDVMRQRGAPLAAGEFIGRDELQAISAAADFTPEPGDVALIRTGWFETHGPQADYFDGEPGLALDAALWLAESGVAVIGADNYAIETIPFPNGTVFPVHQRVIRDYGVLLLEGLVLDELAATGATTFFFAAAALPIVGGTASPLSPMAIL</sequence>
<proteinExistence type="predicted"/>
<dbReference type="EMBL" id="JAQQEZ010000058">
    <property type="protein sequence ID" value="MFM0007339.1"/>
    <property type="molecule type" value="Genomic_DNA"/>
</dbReference>
<dbReference type="PANTHER" id="PTHR34861:SF10">
    <property type="entry name" value="CYCLASE"/>
    <property type="match status" value="1"/>
</dbReference>
<dbReference type="RefSeq" id="WP_408181938.1">
    <property type="nucleotide sequence ID" value="NZ_JAQQEZ010000058.1"/>
</dbReference>
<organism evidence="1 2">
    <name type="scientific">Paraburkholderia dipogonis</name>
    <dbReference type="NCBI Taxonomy" id="1211383"/>
    <lineage>
        <taxon>Bacteria</taxon>
        <taxon>Pseudomonadati</taxon>
        <taxon>Pseudomonadota</taxon>
        <taxon>Betaproteobacteria</taxon>
        <taxon>Burkholderiales</taxon>
        <taxon>Burkholderiaceae</taxon>
        <taxon>Paraburkholderia</taxon>
    </lineage>
</organism>
<reference evidence="1 2" key="1">
    <citation type="journal article" date="2024" name="Chem. Sci.">
        <title>Discovery of megapolipeptins by genome mining of a Burkholderiales bacteria collection.</title>
        <authorList>
            <person name="Paulo B.S."/>
            <person name="Recchia M.J.J."/>
            <person name="Lee S."/>
            <person name="Fergusson C.H."/>
            <person name="Romanowski S.B."/>
            <person name="Hernandez A."/>
            <person name="Krull N."/>
            <person name="Liu D.Y."/>
            <person name="Cavanagh H."/>
            <person name="Bos A."/>
            <person name="Gray C.A."/>
            <person name="Murphy B.T."/>
            <person name="Linington R.G."/>
            <person name="Eustaquio A.S."/>
        </authorList>
    </citation>
    <scope>NUCLEOTIDE SEQUENCE [LARGE SCALE GENOMIC DNA]</scope>
    <source>
        <strain evidence="1 2">RL17-350-BIC-A</strain>
    </source>
</reference>
<dbReference type="InterPro" id="IPR007325">
    <property type="entry name" value="KFase/CYL"/>
</dbReference>
<protein>
    <submittedName>
        <fullName evidence="1">Cyclase family protein</fullName>
    </submittedName>
</protein>
<dbReference type="InterPro" id="IPR037175">
    <property type="entry name" value="KFase_sf"/>
</dbReference>
<dbReference type="PANTHER" id="PTHR34861">
    <property type="match status" value="1"/>
</dbReference>